<proteinExistence type="inferred from homology"/>
<evidence type="ECO:0000256" key="4">
    <source>
        <dbReference type="ARBA" id="ARBA00023268"/>
    </source>
</evidence>
<dbReference type="InterPro" id="IPR029063">
    <property type="entry name" value="SAM-dependent_MTases_sf"/>
</dbReference>
<comment type="similarity">
    <text evidence="1">Belongs to the methyltransferase superfamily.</text>
</comment>
<reference evidence="5 6" key="1">
    <citation type="submission" date="2015-11" db="EMBL/GenBank/DDBJ databases">
        <title>Genomes and virulence difference between two physiological races of Phytophthora nicotianae.</title>
        <authorList>
            <person name="Liu H."/>
            <person name="Ma X."/>
            <person name="Yu H."/>
            <person name="Fang D."/>
            <person name="Li Y."/>
            <person name="Wang X."/>
            <person name="Wang W."/>
            <person name="Dong Y."/>
            <person name="Xiao B."/>
        </authorList>
    </citation>
    <scope>NUCLEOTIDE SEQUENCE [LARGE SCALE GENOMIC DNA]</scope>
    <source>
        <strain evidence="6">race 1</strain>
    </source>
</reference>
<evidence type="ECO:0000313" key="6">
    <source>
        <dbReference type="Proteomes" id="UP000054636"/>
    </source>
</evidence>
<dbReference type="CDD" id="cd02440">
    <property type="entry name" value="AdoMet_MTases"/>
    <property type="match status" value="1"/>
</dbReference>
<name>A0A0W8D5C4_PHYNI</name>
<dbReference type="InterPro" id="IPR051419">
    <property type="entry name" value="Lys/N-term_MeTrsfase_sf"/>
</dbReference>
<dbReference type="GO" id="GO:0008168">
    <property type="term" value="F:methyltransferase activity"/>
    <property type="evidence" value="ECO:0007669"/>
    <property type="project" value="UniProtKB-KW"/>
</dbReference>
<dbReference type="GO" id="GO:0032259">
    <property type="term" value="P:methylation"/>
    <property type="evidence" value="ECO:0007669"/>
    <property type="project" value="UniProtKB-KW"/>
</dbReference>
<comment type="caution">
    <text evidence="5">The sequence shown here is derived from an EMBL/GenBank/DDBJ whole genome shotgun (WGS) entry which is preliminary data.</text>
</comment>
<sequence length="159" mass="18162">MTSQSHELLPRKAEDFRKQEYWDQFFQKRGEKAFEWYGDYASLRPGLQALLGLPDDAPSSLLRRLKAKVRVLVVGCGNSALSADLAADGFSSLLSVDFSERVIDEMRLFIRKADTKEPDAKTLLQQLHDHGRRHGKAQNAPRYVDDELCELIRDIQITN</sequence>
<organism evidence="5 6">
    <name type="scientific">Phytophthora nicotianae</name>
    <name type="common">Potato buckeye rot agent</name>
    <name type="synonym">Phytophthora parasitica</name>
    <dbReference type="NCBI Taxonomy" id="4792"/>
    <lineage>
        <taxon>Eukaryota</taxon>
        <taxon>Sar</taxon>
        <taxon>Stramenopiles</taxon>
        <taxon>Oomycota</taxon>
        <taxon>Peronosporomycetes</taxon>
        <taxon>Peronosporales</taxon>
        <taxon>Peronosporaceae</taxon>
        <taxon>Phytophthora</taxon>
    </lineage>
</organism>
<keyword evidence="4" id="KW-0511">Multifunctional enzyme</keyword>
<dbReference type="EMBL" id="LNFP01000561">
    <property type="protein sequence ID" value="KUF91601.1"/>
    <property type="molecule type" value="Genomic_DNA"/>
</dbReference>
<dbReference type="PANTHER" id="PTHR12176">
    <property type="entry name" value="SAM-DEPENDENT METHYLTRANSFERASE SUPERFAMILY PROTEIN"/>
    <property type="match status" value="1"/>
</dbReference>
<dbReference type="SUPFAM" id="SSF53335">
    <property type="entry name" value="S-adenosyl-L-methionine-dependent methyltransferases"/>
    <property type="match status" value="1"/>
</dbReference>
<protein>
    <submittedName>
        <fullName evidence="5">Microcephalin</fullName>
    </submittedName>
</protein>
<dbReference type="PANTHER" id="PTHR12176:SF78">
    <property type="entry name" value="EEF1A LYSINE AND N-TERMINAL METHYLTRANSFERASE"/>
    <property type="match status" value="1"/>
</dbReference>
<keyword evidence="3" id="KW-0808">Transferase</keyword>
<dbReference type="Proteomes" id="UP000054636">
    <property type="component" value="Unassembled WGS sequence"/>
</dbReference>
<evidence type="ECO:0000256" key="1">
    <source>
        <dbReference type="ARBA" id="ARBA00008361"/>
    </source>
</evidence>
<evidence type="ECO:0000313" key="5">
    <source>
        <dbReference type="EMBL" id="KUF91601.1"/>
    </source>
</evidence>
<dbReference type="AlphaFoldDB" id="A0A0W8D5C4"/>
<keyword evidence="2" id="KW-0489">Methyltransferase</keyword>
<accession>A0A0W8D5C4</accession>
<evidence type="ECO:0000256" key="3">
    <source>
        <dbReference type="ARBA" id="ARBA00022679"/>
    </source>
</evidence>
<gene>
    <name evidence="5" type="ORF">AM588_10003188</name>
</gene>
<evidence type="ECO:0000256" key="2">
    <source>
        <dbReference type="ARBA" id="ARBA00022603"/>
    </source>
</evidence>
<dbReference type="Gene3D" id="3.40.50.150">
    <property type="entry name" value="Vaccinia Virus protein VP39"/>
    <property type="match status" value="1"/>
</dbReference>